<accession>A0A917XG69</accession>
<dbReference type="AlphaFoldDB" id="A0A917XG69"/>
<dbReference type="InterPro" id="IPR016181">
    <property type="entry name" value="Acyl_CoA_acyltransferase"/>
</dbReference>
<dbReference type="EMBL" id="BMML01000012">
    <property type="protein sequence ID" value="GGN21663.1"/>
    <property type="molecule type" value="Genomic_DNA"/>
</dbReference>
<reference evidence="2" key="1">
    <citation type="journal article" date="2014" name="Int. J. Syst. Evol. Microbiol.">
        <title>Complete genome sequence of Corynebacterium casei LMG S-19264T (=DSM 44701T), isolated from a smear-ripened cheese.</title>
        <authorList>
            <consortium name="US DOE Joint Genome Institute (JGI-PGF)"/>
            <person name="Walter F."/>
            <person name="Albersmeier A."/>
            <person name="Kalinowski J."/>
            <person name="Ruckert C."/>
        </authorList>
    </citation>
    <scope>NUCLEOTIDE SEQUENCE</scope>
    <source>
        <strain evidence="2">CGMCC 4.7110</strain>
    </source>
</reference>
<name>A0A917XG69_9ACTN</name>
<dbReference type="RefSeq" id="WP_189265315.1">
    <property type="nucleotide sequence ID" value="NZ_BMML01000012.1"/>
</dbReference>
<dbReference type="SUPFAM" id="SSF55729">
    <property type="entry name" value="Acyl-CoA N-acyltransferases (Nat)"/>
    <property type="match status" value="1"/>
</dbReference>
<dbReference type="InterPro" id="IPR000182">
    <property type="entry name" value="GNAT_dom"/>
</dbReference>
<gene>
    <name evidence="2" type="ORF">GCM10011578_052960</name>
</gene>
<dbReference type="Proteomes" id="UP000653411">
    <property type="component" value="Unassembled WGS sequence"/>
</dbReference>
<evidence type="ECO:0000313" key="3">
    <source>
        <dbReference type="Proteomes" id="UP000653411"/>
    </source>
</evidence>
<sequence>MTGPHADPAYLAACRDAGLLVRVGGVDCVLGRTEDALTGRDFCLVEYADPAPESQDAAEALRTHAVAAHPGVSGVLLRTGPGVRLRAPWTEHLTYLRHSTDGAASGDRPADVAVVPARPEHGERVRGWIADAFQTGVAEGGLTVPRPDAEAQADAVLAAPGRHTLVALTAGGEPAGHATLLPFTDEVTGTEYLELFDILVPVPFETRALTGLLADAALARAERAGLPLLGNVVHRTAGRGPDHGARVVSSLHRRGWRTDHVYWHAPTDR</sequence>
<comment type="caution">
    <text evidence="2">The sequence shown here is derived from an EMBL/GenBank/DDBJ whole genome shotgun (WGS) entry which is preliminary data.</text>
</comment>
<dbReference type="PROSITE" id="PS51186">
    <property type="entry name" value="GNAT"/>
    <property type="match status" value="1"/>
</dbReference>
<evidence type="ECO:0000259" key="1">
    <source>
        <dbReference type="PROSITE" id="PS51186"/>
    </source>
</evidence>
<dbReference type="GO" id="GO:0016747">
    <property type="term" value="F:acyltransferase activity, transferring groups other than amino-acyl groups"/>
    <property type="evidence" value="ECO:0007669"/>
    <property type="project" value="InterPro"/>
</dbReference>
<organism evidence="2 3">
    <name type="scientific">Streptomyces fuscichromogenes</name>
    <dbReference type="NCBI Taxonomy" id="1324013"/>
    <lineage>
        <taxon>Bacteria</taxon>
        <taxon>Bacillati</taxon>
        <taxon>Actinomycetota</taxon>
        <taxon>Actinomycetes</taxon>
        <taxon>Kitasatosporales</taxon>
        <taxon>Streptomycetaceae</taxon>
        <taxon>Streptomyces</taxon>
    </lineage>
</organism>
<proteinExistence type="predicted"/>
<reference evidence="2" key="2">
    <citation type="submission" date="2020-09" db="EMBL/GenBank/DDBJ databases">
        <authorList>
            <person name="Sun Q."/>
            <person name="Zhou Y."/>
        </authorList>
    </citation>
    <scope>NUCLEOTIDE SEQUENCE</scope>
    <source>
        <strain evidence="2">CGMCC 4.7110</strain>
    </source>
</reference>
<evidence type="ECO:0000313" key="2">
    <source>
        <dbReference type="EMBL" id="GGN21663.1"/>
    </source>
</evidence>
<keyword evidence="3" id="KW-1185">Reference proteome</keyword>
<protein>
    <recommendedName>
        <fullName evidence="1">N-acetyltransferase domain-containing protein</fullName>
    </recommendedName>
</protein>
<dbReference type="Gene3D" id="3.40.630.30">
    <property type="match status" value="1"/>
</dbReference>
<feature type="domain" description="N-acetyltransferase" evidence="1">
    <location>
        <begin position="112"/>
        <end position="268"/>
    </location>
</feature>